<evidence type="ECO:0000256" key="8">
    <source>
        <dbReference type="PROSITE-ProRule" id="PRU01360"/>
    </source>
</evidence>
<organism evidence="13 14">
    <name type="scientific">Biformimicrobium ophioploci</name>
    <dbReference type="NCBI Taxonomy" id="3036711"/>
    <lineage>
        <taxon>Bacteria</taxon>
        <taxon>Pseudomonadati</taxon>
        <taxon>Pseudomonadota</taxon>
        <taxon>Gammaproteobacteria</taxon>
        <taxon>Cellvibrionales</taxon>
        <taxon>Microbulbiferaceae</taxon>
        <taxon>Biformimicrobium</taxon>
    </lineage>
</organism>
<dbReference type="InterPro" id="IPR012910">
    <property type="entry name" value="Plug_dom"/>
</dbReference>
<accession>A0ABQ6LXJ1</accession>
<evidence type="ECO:0000256" key="9">
    <source>
        <dbReference type="RuleBase" id="RU003357"/>
    </source>
</evidence>
<dbReference type="InterPro" id="IPR036942">
    <property type="entry name" value="Beta-barrel_TonB_sf"/>
</dbReference>
<evidence type="ECO:0000256" key="2">
    <source>
        <dbReference type="ARBA" id="ARBA00022448"/>
    </source>
</evidence>
<feature type="domain" description="TonB-dependent receptor plug" evidence="12">
    <location>
        <begin position="66"/>
        <end position="190"/>
    </location>
</feature>
<sequence length="974" mass="107675">MMTMSIRRAVRNQQKLLLLSGMLLSPLALAVQDEVDSKSKVEEQAVEEVTVVGTQIKGADISDALAVSVISSDDIAGMGIDSGDELMAMIPESGQNFFNEAENISGGVNAARGDVGAFNLRNLGTGNTLVLLNGRRLVNMASYQTEEVGGSFVPVNSVNSNAIPTSGLERVEILRDGASAIYGADAVAGVVNNVLRTDFDGFSIRGKYTSFEDLSRDDKTLTMEWGETFNEGQTNISSYFNYYSRGRISASEDERWADADFRDRVPEDSPWYESTAFRNNSANSLYGQFDMSGRIDGITDSRGEFETYPVGDERCQYELTENVCGAVDGQGTYRYNLNEFRDLSSELERTNLFVFVNHDFGNGIESFSEIGYYASETNMFRHPSASFSTSKLTVAADNFYNPLGVDLLIDNYRFAELPRIVDNDGKTYRLLQGFRGTWGEWDWDTALLWSKATKKDVTRNRVSNTLMQEALNDTTEAAYNPFSGGVNSNIERALIDVTRKNETELKSFDIKLSNADLFELPAGTVAALAGFEYREESFIDDRDPRLDGTITFTDGDGDTYPYVSDVVNSSPTPDSSGDRSVTSLFGEVQIPVFENFDLQLALRYEDLSDVGDTTVGKVAFGWRPVEQLLLRGSWSEAFRAPNLVTINEEIVARNNTRTDWACVYAAENGGDPGQDVIDCRNSIQRIAQGSQDLEPETSENTSIGFAFTPVDGLTVTLDYWSIEKEDTIGLFGEENHTLLDLYYRLQAGTANCAGIGNSAINRDPASADAAAIYEAAGICPAGDIAFVDDRYANLDTRTVKGHDLAIYYDVDTDFGSFGFKYNASYIDTFEQEAGGDAALLVDAQKSGQIPANFPVTGFADLVGMDGNQSERHSASVRWNYDNWGASLSGFQIGEFYQSSLTLDDGTRYIIPSMTTYDATVDYRFSYGETENRVRLGVKNLTDERAPLADRYFGFFADAHRDYGRYFYVDMKTTF</sequence>
<proteinExistence type="inferred from homology"/>
<evidence type="ECO:0000256" key="1">
    <source>
        <dbReference type="ARBA" id="ARBA00004571"/>
    </source>
</evidence>
<dbReference type="InterPro" id="IPR037066">
    <property type="entry name" value="Plug_dom_sf"/>
</dbReference>
<dbReference type="InterPro" id="IPR039426">
    <property type="entry name" value="TonB-dep_rcpt-like"/>
</dbReference>
<keyword evidence="14" id="KW-1185">Reference proteome</keyword>
<protein>
    <submittedName>
        <fullName evidence="13">TonB-dependent receptor</fullName>
    </submittedName>
</protein>
<comment type="similarity">
    <text evidence="8 9">Belongs to the TonB-dependent receptor family.</text>
</comment>
<evidence type="ECO:0000256" key="4">
    <source>
        <dbReference type="ARBA" id="ARBA00022692"/>
    </source>
</evidence>
<feature type="domain" description="TonB-dependent receptor-like beta-barrel" evidence="11">
    <location>
        <begin position="395"/>
        <end position="940"/>
    </location>
</feature>
<evidence type="ECO:0000259" key="12">
    <source>
        <dbReference type="Pfam" id="PF07715"/>
    </source>
</evidence>
<dbReference type="Proteomes" id="UP001224392">
    <property type="component" value="Unassembled WGS sequence"/>
</dbReference>
<evidence type="ECO:0000256" key="5">
    <source>
        <dbReference type="ARBA" id="ARBA00023077"/>
    </source>
</evidence>
<keyword evidence="13" id="KW-0675">Receptor</keyword>
<dbReference type="PANTHER" id="PTHR47234:SF2">
    <property type="entry name" value="TONB-DEPENDENT RECEPTOR"/>
    <property type="match status" value="1"/>
</dbReference>
<gene>
    <name evidence="13" type="ORF">MNKW57_10860</name>
</gene>
<feature type="chain" id="PRO_5046024572" evidence="10">
    <location>
        <begin position="31"/>
        <end position="974"/>
    </location>
</feature>
<dbReference type="InterPro" id="IPR000531">
    <property type="entry name" value="Beta-barrel_TonB"/>
</dbReference>
<keyword evidence="7 8" id="KW-0998">Cell outer membrane</keyword>
<keyword evidence="5 9" id="KW-0798">TonB box</keyword>
<keyword evidence="10" id="KW-0732">Signal</keyword>
<comment type="caution">
    <text evidence="13">The sequence shown here is derived from an EMBL/GenBank/DDBJ whole genome shotgun (WGS) entry which is preliminary data.</text>
</comment>
<evidence type="ECO:0000256" key="3">
    <source>
        <dbReference type="ARBA" id="ARBA00022452"/>
    </source>
</evidence>
<evidence type="ECO:0000256" key="7">
    <source>
        <dbReference type="ARBA" id="ARBA00023237"/>
    </source>
</evidence>
<dbReference type="Gene3D" id="2.40.170.20">
    <property type="entry name" value="TonB-dependent receptor, beta-barrel domain"/>
    <property type="match status" value="1"/>
</dbReference>
<evidence type="ECO:0000313" key="13">
    <source>
        <dbReference type="EMBL" id="GMG86765.1"/>
    </source>
</evidence>
<keyword evidence="3 8" id="KW-1134">Transmembrane beta strand</keyword>
<dbReference type="Pfam" id="PF07715">
    <property type="entry name" value="Plug"/>
    <property type="match status" value="1"/>
</dbReference>
<evidence type="ECO:0000259" key="11">
    <source>
        <dbReference type="Pfam" id="PF00593"/>
    </source>
</evidence>
<feature type="signal peptide" evidence="10">
    <location>
        <begin position="1"/>
        <end position="30"/>
    </location>
</feature>
<dbReference type="SUPFAM" id="SSF56935">
    <property type="entry name" value="Porins"/>
    <property type="match status" value="1"/>
</dbReference>
<dbReference type="Pfam" id="PF00593">
    <property type="entry name" value="TonB_dep_Rec_b-barrel"/>
    <property type="match status" value="1"/>
</dbReference>
<dbReference type="PANTHER" id="PTHR47234">
    <property type="match status" value="1"/>
</dbReference>
<evidence type="ECO:0000313" key="14">
    <source>
        <dbReference type="Proteomes" id="UP001224392"/>
    </source>
</evidence>
<keyword evidence="4 8" id="KW-0812">Transmembrane</keyword>
<name>A0ABQ6LXJ1_9GAMM</name>
<dbReference type="Gene3D" id="2.170.130.10">
    <property type="entry name" value="TonB-dependent receptor, plug domain"/>
    <property type="match status" value="1"/>
</dbReference>
<comment type="subcellular location">
    <subcellularLocation>
        <location evidence="1 8">Cell outer membrane</location>
        <topology evidence="1 8">Multi-pass membrane protein</topology>
    </subcellularLocation>
</comment>
<reference evidence="13 14" key="1">
    <citation type="submission" date="2023-04" db="EMBL/GenBank/DDBJ databases">
        <title>Marinobulbifer ophiurae gen. nov., sp. Nov., isolate from tissue of brittle star Ophioplocus japonicus.</title>
        <authorList>
            <person name="Kawano K."/>
            <person name="Sawayama S."/>
            <person name="Nakagawa S."/>
        </authorList>
    </citation>
    <scope>NUCLEOTIDE SEQUENCE [LARGE SCALE GENOMIC DNA]</scope>
    <source>
        <strain evidence="13 14">NKW57</strain>
    </source>
</reference>
<keyword evidence="6 8" id="KW-0472">Membrane</keyword>
<keyword evidence="2 8" id="KW-0813">Transport</keyword>
<dbReference type="EMBL" id="BSYJ01000002">
    <property type="protein sequence ID" value="GMG86765.1"/>
    <property type="molecule type" value="Genomic_DNA"/>
</dbReference>
<dbReference type="PROSITE" id="PS52016">
    <property type="entry name" value="TONB_DEPENDENT_REC_3"/>
    <property type="match status" value="1"/>
</dbReference>
<evidence type="ECO:0000256" key="10">
    <source>
        <dbReference type="SAM" id="SignalP"/>
    </source>
</evidence>
<evidence type="ECO:0000256" key="6">
    <source>
        <dbReference type="ARBA" id="ARBA00023136"/>
    </source>
</evidence>